<evidence type="ECO:0000313" key="2">
    <source>
        <dbReference type="EMBL" id="KAK4270234.1"/>
    </source>
</evidence>
<evidence type="ECO:0000313" key="3">
    <source>
        <dbReference type="Proteomes" id="UP001293593"/>
    </source>
</evidence>
<dbReference type="InterPro" id="IPR029071">
    <property type="entry name" value="Ubiquitin-like_domsf"/>
</dbReference>
<dbReference type="Gene3D" id="3.10.20.90">
    <property type="entry name" value="Phosphatidylinositol 3-kinase Catalytic Subunit, Chain A, domain 1"/>
    <property type="match status" value="1"/>
</dbReference>
<organism evidence="2 3">
    <name type="scientific">Acacia crassicarpa</name>
    <name type="common">northern wattle</name>
    <dbReference type="NCBI Taxonomy" id="499986"/>
    <lineage>
        <taxon>Eukaryota</taxon>
        <taxon>Viridiplantae</taxon>
        <taxon>Streptophyta</taxon>
        <taxon>Embryophyta</taxon>
        <taxon>Tracheophyta</taxon>
        <taxon>Spermatophyta</taxon>
        <taxon>Magnoliopsida</taxon>
        <taxon>eudicotyledons</taxon>
        <taxon>Gunneridae</taxon>
        <taxon>Pentapetalae</taxon>
        <taxon>rosids</taxon>
        <taxon>fabids</taxon>
        <taxon>Fabales</taxon>
        <taxon>Fabaceae</taxon>
        <taxon>Caesalpinioideae</taxon>
        <taxon>mimosoid clade</taxon>
        <taxon>Acacieae</taxon>
        <taxon>Acacia</taxon>
    </lineage>
</organism>
<gene>
    <name evidence="2" type="ORF">QN277_023295</name>
</gene>
<keyword evidence="3" id="KW-1185">Reference proteome</keyword>
<protein>
    <submittedName>
        <fullName evidence="2">Uncharacterized protein</fullName>
    </submittedName>
</protein>
<dbReference type="AlphaFoldDB" id="A0AAE1MLU0"/>
<feature type="region of interest" description="Disordered" evidence="1">
    <location>
        <begin position="1"/>
        <end position="33"/>
    </location>
</feature>
<reference evidence="2" key="1">
    <citation type="submission" date="2023-10" db="EMBL/GenBank/DDBJ databases">
        <title>Chromosome-level genome of the transformable northern wattle, Acacia crassicarpa.</title>
        <authorList>
            <person name="Massaro I."/>
            <person name="Sinha N.R."/>
            <person name="Poethig S."/>
            <person name="Leichty A.R."/>
        </authorList>
    </citation>
    <scope>NUCLEOTIDE SEQUENCE</scope>
    <source>
        <strain evidence="2">Acra3RX</strain>
        <tissue evidence="2">Leaf</tissue>
    </source>
</reference>
<proteinExistence type="predicted"/>
<dbReference type="SUPFAM" id="SSF54236">
    <property type="entry name" value="Ubiquitin-like"/>
    <property type="match status" value="1"/>
</dbReference>
<dbReference type="CDD" id="cd01763">
    <property type="entry name" value="Ubl_SUMO_like"/>
    <property type="match status" value="1"/>
</dbReference>
<sequence length="156" mass="17706">MSQQQATTPESDSEEMEEVKKMEKTGGGGGSRETAKEYLLFRGDAVFVTEMNVVCLIGPVTGEERITVTVKTNFRFPWDKDLHYSIGKSVKLGFLMKDYCDRSHIAKSNFQFTAQKTSKQIAENQNPEELGMRHGDVILLSYKPEVLQEFEDNEID</sequence>
<dbReference type="Proteomes" id="UP001293593">
    <property type="component" value="Unassembled WGS sequence"/>
</dbReference>
<comment type="caution">
    <text evidence="2">The sequence shown here is derived from an EMBL/GenBank/DDBJ whole genome shotgun (WGS) entry which is preliminary data.</text>
</comment>
<evidence type="ECO:0000256" key="1">
    <source>
        <dbReference type="SAM" id="MobiDB-lite"/>
    </source>
</evidence>
<dbReference type="EMBL" id="JAWXYG010000006">
    <property type="protein sequence ID" value="KAK4270234.1"/>
    <property type="molecule type" value="Genomic_DNA"/>
</dbReference>
<name>A0AAE1MLU0_9FABA</name>
<accession>A0AAE1MLU0</accession>